<feature type="transmembrane region" description="Helical" evidence="1">
    <location>
        <begin position="242"/>
        <end position="260"/>
    </location>
</feature>
<evidence type="ECO:0000313" key="3">
    <source>
        <dbReference type="Proteomes" id="UP001485226"/>
    </source>
</evidence>
<gene>
    <name evidence="2" type="ORF">AAEO57_17900</name>
</gene>
<dbReference type="InterPro" id="IPR021354">
    <property type="entry name" value="DUF2975"/>
</dbReference>
<keyword evidence="3" id="KW-1185">Reference proteome</keyword>
<comment type="caution">
    <text evidence="2">The sequence shown here is derived from an EMBL/GenBank/DDBJ whole genome shotgun (WGS) entry which is preliminary data.</text>
</comment>
<accession>A0ABU9ITX1</accession>
<keyword evidence="1" id="KW-0812">Transmembrane</keyword>
<dbReference type="EMBL" id="JBBYHS010000021">
    <property type="protein sequence ID" value="MEL1255671.1"/>
    <property type="molecule type" value="Genomic_DNA"/>
</dbReference>
<organism evidence="2 3">
    <name type="scientific">Flavobacterium calami</name>
    <dbReference type="NCBI Taxonomy" id="3139144"/>
    <lineage>
        <taxon>Bacteria</taxon>
        <taxon>Pseudomonadati</taxon>
        <taxon>Bacteroidota</taxon>
        <taxon>Flavobacteriia</taxon>
        <taxon>Flavobacteriales</taxon>
        <taxon>Flavobacteriaceae</taxon>
        <taxon>Flavobacterium</taxon>
    </lineage>
</organism>
<sequence>MKNNSRLLTVLYIISRLSFRLCQLVLLFTLCFEFIPNGSFKNFDSSTHHSKGYPVKAQIQLNIPDTLINYKGKFNKGIVLKSKNEEANELFNEVKKDTQYVKTYQINSFEIYNDKEFEIKKETINPTVKDYNAEIKLTLNPKDFFFKSVLILKNYLSLILILFVVFQFMRFFKQLREDFVFNDLLNKRIKNIGYSLIAYQLVNLVASVITMQYISGIIYTHSISSIEESKFNFMNLTTIPEYNFEVLFFGLCCLVLAKLLNYGYDLQNENDLTI</sequence>
<keyword evidence="1" id="KW-1133">Transmembrane helix</keyword>
<dbReference type="Proteomes" id="UP001485226">
    <property type="component" value="Unassembled WGS sequence"/>
</dbReference>
<name>A0ABU9ITX1_9FLAO</name>
<evidence type="ECO:0000256" key="1">
    <source>
        <dbReference type="SAM" id="Phobius"/>
    </source>
</evidence>
<keyword evidence="1" id="KW-0472">Membrane</keyword>
<evidence type="ECO:0000313" key="2">
    <source>
        <dbReference type="EMBL" id="MEL1255671.1"/>
    </source>
</evidence>
<dbReference type="Pfam" id="PF11188">
    <property type="entry name" value="DUF2975"/>
    <property type="match status" value="1"/>
</dbReference>
<reference evidence="2 3" key="1">
    <citation type="submission" date="2024-04" db="EMBL/GenBank/DDBJ databases">
        <title>Flavobacterium sp. DGU38 16S ribosomal RNA gene Genome sequencing and assembly.</title>
        <authorList>
            <person name="Park S."/>
        </authorList>
    </citation>
    <scope>NUCLEOTIDE SEQUENCE [LARGE SCALE GENOMIC DNA]</scope>
    <source>
        <strain evidence="2 3">DGU38</strain>
    </source>
</reference>
<feature type="transmembrane region" description="Helical" evidence="1">
    <location>
        <begin position="7"/>
        <end position="35"/>
    </location>
</feature>
<feature type="transmembrane region" description="Helical" evidence="1">
    <location>
        <begin position="144"/>
        <end position="166"/>
    </location>
</feature>
<proteinExistence type="predicted"/>
<feature type="transmembrane region" description="Helical" evidence="1">
    <location>
        <begin position="196"/>
        <end position="222"/>
    </location>
</feature>
<protein>
    <submittedName>
        <fullName evidence="2">DUF2975 domain-containing protein</fullName>
    </submittedName>
</protein>
<dbReference type="RefSeq" id="WP_341694407.1">
    <property type="nucleotide sequence ID" value="NZ_JBBYHS010000021.1"/>
</dbReference>